<evidence type="ECO:0008006" key="3">
    <source>
        <dbReference type="Google" id="ProtNLM"/>
    </source>
</evidence>
<organism evidence="1 2">
    <name type="scientific">Mangrovimicrobium sediminis</name>
    <dbReference type="NCBI Taxonomy" id="2562682"/>
    <lineage>
        <taxon>Bacteria</taxon>
        <taxon>Pseudomonadati</taxon>
        <taxon>Pseudomonadota</taxon>
        <taxon>Gammaproteobacteria</taxon>
        <taxon>Cellvibrionales</taxon>
        <taxon>Halieaceae</taxon>
        <taxon>Mangrovimicrobium</taxon>
    </lineage>
</organism>
<reference evidence="1 2" key="1">
    <citation type="submission" date="2019-04" db="EMBL/GenBank/DDBJ databases">
        <title>Taxonomy of novel Haliea sp. from mangrove soil of West Coast of India.</title>
        <authorList>
            <person name="Verma A."/>
            <person name="Kumar P."/>
            <person name="Krishnamurthi S."/>
        </authorList>
    </citation>
    <scope>NUCLEOTIDE SEQUENCE [LARGE SCALE GENOMIC DNA]</scope>
    <source>
        <strain evidence="1 2">SAOS-164</strain>
    </source>
</reference>
<evidence type="ECO:0000313" key="2">
    <source>
        <dbReference type="Proteomes" id="UP000298050"/>
    </source>
</evidence>
<dbReference type="OrthoDB" id="3597198at2"/>
<comment type="caution">
    <text evidence="1">The sequence shown here is derived from an EMBL/GenBank/DDBJ whole genome shotgun (WGS) entry which is preliminary data.</text>
</comment>
<dbReference type="Proteomes" id="UP000298050">
    <property type="component" value="Unassembled WGS sequence"/>
</dbReference>
<protein>
    <recommendedName>
        <fullName evidence="3">Phenylacetate--CoA ligase family protein</fullName>
    </recommendedName>
</protein>
<name>A0A4Z0LZB9_9GAMM</name>
<accession>A0A4Z0LZB9</accession>
<gene>
    <name evidence="1" type="ORF">E4634_13695</name>
</gene>
<evidence type="ECO:0000313" key="1">
    <source>
        <dbReference type="EMBL" id="TGD72574.1"/>
    </source>
</evidence>
<dbReference type="AlphaFoldDB" id="A0A4Z0LZB9"/>
<dbReference type="SUPFAM" id="SSF56801">
    <property type="entry name" value="Acetyl-CoA synthetase-like"/>
    <property type="match status" value="1"/>
</dbReference>
<sequence>MSSNAPAQQAPAIGPELEREARAWMDDPFAHFGYSNTRLHSVPREEQEAVQLAALNLRLAERRQQIPVLAKLADAQGIDSVATINDAAPLLFEHTVYKSYPISLLARQRFDQLSKWLDKLTPYDITGVDVSGCKSIDDWLGTLRAETPLDPANSSGTSGTMSFFPKSKADYRLSAMCFRVQLPQPFGQMPTEGDLKDKMHVMTPLYRDGHMSTGAFGKYMCEIFAFGDESYLHTAFQTKISSDLMWLAGRLRAAQAKGDVSKVDVPETLLARKAELEAMQRDMPAQQQAFVKSMVQELRGQRVFAMGTTPMFYEVAKSGLAEGIKDVFTPDSVVMGGGGAKGMVLPDNVDDIIKEFFGVPQLRSSYGMTELNSFTVTCEHGHYHFLPWVTVFLLDRDTGAPLPRSGVQTGRASFFDMTHDGTWGGIVTGDRITIDWDTPCPCGRTTPAIQGKVQRFSEVEGGDDKITCAATPEAQADALDFLNALEL</sequence>
<dbReference type="InterPro" id="IPR042099">
    <property type="entry name" value="ANL_N_sf"/>
</dbReference>
<dbReference type="EMBL" id="SRLE01000009">
    <property type="protein sequence ID" value="TGD72574.1"/>
    <property type="molecule type" value="Genomic_DNA"/>
</dbReference>
<dbReference type="Gene3D" id="3.40.50.12780">
    <property type="entry name" value="N-terminal domain of ligase-like"/>
    <property type="match status" value="1"/>
</dbReference>
<keyword evidence="2" id="KW-1185">Reference proteome</keyword>
<dbReference type="RefSeq" id="WP_135444818.1">
    <property type="nucleotide sequence ID" value="NZ_SRLE01000009.1"/>
</dbReference>
<proteinExistence type="predicted"/>